<dbReference type="KEGG" id="vde:111245734"/>
<dbReference type="InterPro" id="IPR038702">
    <property type="entry name" value="Na/K_ATPase_sub_beta_sf"/>
</dbReference>
<dbReference type="GeneID" id="111245734"/>
<organism evidence="8 9">
    <name type="scientific">Varroa destructor</name>
    <name type="common">Honeybee mite</name>
    <dbReference type="NCBI Taxonomy" id="109461"/>
    <lineage>
        <taxon>Eukaryota</taxon>
        <taxon>Metazoa</taxon>
        <taxon>Ecdysozoa</taxon>
        <taxon>Arthropoda</taxon>
        <taxon>Chelicerata</taxon>
        <taxon>Arachnida</taxon>
        <taxon>Acari</taxon>
        <taxon>Parasitiformes</taxon>
        <taxon>Mesostigmata</taxon>
        <taxon>Gamasina</taxon>
        <taxon>Dermanyssoidea</taxon>
        <taxon>Varroidae</taxon>
        <taxon>Varroa</taxon>
    </lineage>
</organism>
<dbReference type="GO" id="GO:0006883">
    <property type="term" value="P:intracellular sodium ion homeostasis"/>
    <property type="evidence" value="ECO:0007669"/>
    <property type="project" value="TreeGrafter"/>
</dbReference>
<evidence type="ECO:0000313" key="8">
    <source>
        <dbReference type="EnsemblMetazoa" id="XP_022650178"/>
    </source>
</evidence>
<proteinExistence type="inferred from homology"/>
<dbReference type="GO" id="GO:1990573">
    <property type="term" value="P:potassium ion import across plasma membrane"/>
    <property type="evidence" value="ECO:0007669"/>
    <property type="project" value="TreeGrafter"/>
</dbReference>
<evidence type="ECO:0000256" key="5">
    <source>
        <dbReference type="ARBA" id="ARBA00022989"/>
    </source>
</evidence>
<feature type="region of interest" description="Disordered" evidence="7">
    <location>
        <begin position="241"/>
        <end position="342"/>
    </location>
</feature>
<dbReference type="EnsemblMetazoa" id="XM_022794443">
    <property type="protein sequence ID" value="XP_022650178"/>
    <property type="gene ID" value="LOC111245734"/>
</dbReference>
<comment type="similarity">
    <text evidence="2">Belongs to the X(+)/potassium ATPases subunit beta family.</text>
</comment>
<dbReference type="RefSeq" id="XP_022650178.1">
    <property type="nucleotide sequence ID" value="XM_022794443.1"/>
</dbReference>
<evidence type="ECO:0000256" key="7">
    <source>
        <dbReference type="SAM" id="MobiDB-lite"/>
    </source>
</evidence>
<keyword evidence="5" id="KW-1133">Transmembrane helix</keyword>
<feature type="compositionally biased region" description="Basic and acidic residues" evidence="7">
    <location>
        <begin position="280"/>
        <end position="289"/>
    </location>
</feature>
<feature type="compositionally biased region" description="Low complexity" evidence="7">
    <location>
        <begin position="242"/>
        <end position="269"/>
    </location>
</feature>
<dbReference type="OrthoDB" id="5912413at2759"/>
<dbReference type="PANTHER" id="PTHR11523:SF28">
    <property type="entry name" value="NA_K-ATPASE BETA SUBUNIT ISOFORM 4-RELATED"/>
    <property type="match status" value="1"/>
</dbReference>
<dbReference type="GO" id="GO:0036376">
    <property type="term" value="P:sodium ion export across plasma membrane"/>
    <property type="evidence" value="ECO:0007669"/>
    <property type="project" value="TreeGrafter"/>
</dbReference>
<keyword evidence="4" id="KW-0735">Signal-anchor</keyword>
<dbReference type="InterPro" id="IPR000402">
    <property type="entry name" value="Na/K_ATPase_sub_beta"/>
</dbReference>
<evidence type="ECO:0000256" key="6">
    <source>
        <dbReference type="ARBA" id="ARBA00023136"/>
    </source>
</evidence>
<comment type="subcellular location">
    <subcellularLocation>
        <location evidence="1">Membrane</location>
        <topology evidence="1">Single-pass type II membrane protein</topology>
    </subcellularLocation>
</comment>
<evidence type="ECO:0000313" key="9">
    <source>
        <dbReference type="Proteomes" id="UP000594260"/>
    </source>
</evidence>
<dbReference type="PANTHER" id="PTHR11523">
    <property type="entry name" value="SODIUM/POTASSIUM-DEPENDENT ATPASE BETA SUBUNIT"/>
    <property type="match status" value="1"/>
</dbReference>
<accession>A0A7M7JNZ0</accession>
<keyword evidence="6" id="KW-0472">Membrane</keyword>
<evidence type="ECO:0000256" key="4">
    <source>
        <dbReference type="ARBA" id="ARBA00022968"/>
    </source>
</evidence>
<keyword evidence="3" id="KW-0812">Transmembrane</keyword>
<name>A0A7M7JNZ0_VARDE</name>
<evidence type="ECO:0000256" key="2">
    <source>
        <dbReference type="ARBA" id="ARBA00005876"/>
    </source>
</evidence>
<reference evidence="8" key="1">
    <citation type="submission" date="2021-01" db="UniProtKB">
        <authorList>
            <consortium name="EnsemblMetazoa"/>
        </authorList>
    </citation>
    <scope>IDENTIFICATION</scope>
</reference>
<dbReference type="Pfam" id="PF00287">
    <property type="entry name" value="Na_K-ATPase"/>
    <property type="match status" value="1"/>
</dbReference>
<dbReference type="GO" id="GO:0005890">
    <property type="term" value="C:sodium:potassium-exchanging ATPase complex"/>
    <property type="evidence" value="ECO:0007669"/>
    <property type="project" value="InterPro"/>
</dbReference>
<sequence>MTTLNNFNFSRPRCADSLPRVPPYNENIHVQPLYPQATGCMPPGCTPVAPGLTEYTEIENRLRSTDQGGRRSGTQTLGRSVTAGTIFGVYGVSSDTATSAHVGVTRGSTLGAQGRSTTRWSTMAKRSSLGHALFLDKGGNALDDFYRGIDIKPSRCIVGRQTSARPHHVCYSLQCPCQPASSSVSIASRAGAPTAPTIATISDNLPPSVSAYYTRQVQPQGPMQQETPTASFDLERFRRPVESPALSESHSSLASSQQQQQLHHGQPSPAQQKLNNSGPHRKDGYHDLEETSSESSSTRIPSRMSGDPNVTTSTENDTRQLMKGGSDNPANSPPPPYSAYCAVPSLTTTTTTTLIQHAILPNKEESRLYSKLPPSSRQTLVRAVQCSAALIVLLTALCILVLVASRGGDEGGRATLHSDDFFGDSMSNRIGPGALAVVPAPTDLVDRSQVIIVNRRNPTQSAEQAAQLSDLLTLVGAYNATTQDAAFPSQLIQTVQPGCTMEEQFGYRRGEPCVAIVLRPNPVFVPVLLLEAAGASDVTDRSSNLLELQCLCENRRSVKIAYLPFRGFPLRFFPRSARASPLLVMLRFEDLPLKTELRISCGLRGAQNVDTRSDRVNFQIMVI</sequence>
<protein>
    <submittedName>
        <fullName evidence="8">Uncharacterized protein</fullName>
    </submittedName>
</protein>
<dbReference type="GO" id="GO:0001671">
    <property type="term" value="F:ATPase activator activity"/>
    <property type="evidence" value="ECO:0007669"/>
    <property type="project" value="TreeGrafter"/>
</dbReference>
<dbReference type="AlphaFoldDB" id="A0A7M7JNZ0"/>
<evidence type="ECO:0000256" key="3">
    <source>
        <dbReference type="ARBA" id="ARBA00022692"/>
    </source>
</evidence>
<dbReference type="Proteomes" id="UP000594260">
    <property type="component" value="Unplaced"/>
</dbReference>
<dbReference type="InParanoid" id="A0A7M7JNZ0"/>
<evidence type="ECO:0000256" key="1">
    <source>
        <dbReference type="ARBA" id="ARBA00004606"/>
    </source>
</evidence>
<dbReference type="Gene3D" id="2.60.40.1660">
    <property type="entry name" value="Na, k-atpase alpha subunit"/>
    <property type="match status" value="1"/>
</dbReference>
<keyword evidence="9" id="KW-1185">Reference proteome</keyword>
<dbReference type="GO" id="GO:0030007">
    <property type="term" value="P:intracellular potassium ion homeostasis"/>
    <property type="evidence" value="ECO:0007669"/>
    <property type="project" value="TreeGrafter"/>
</dbReference>